<proteinExistence type="predicted"/>
<comment type="caution">
    <text evidence="1">The sequence shown here is derived from an EMBL/GenBank/DDBJ whole genome shotgun (WGS) entry which is preliminary data.</text>
</comment>
<sequence length="307" mass="33049">MVSFLRLFSEILIAGTLLVQASPIAQPLSADVISNATASSSTLAIRNGPSPFWLIAHRVLTVGGVDAAIADGANAIEIDVYGWSKGWYADHDGLPTSAGDTIEKMFSHIASQRNGGKTMSFVWLDLKNPNYVSGAVNIASLRQLARTILQPAGVKVLYGFSGSVNNSAAYKLIASGLNENESVGIDGNVDPALSAFNSFGPSDIKKRVYSKGYYNPFLNLNNIVSELAKGQSSGNFGKVFGWTASKQSFTAAQRMVTEGNVDGIIYGFVVTHYYNHDSARAPLQTIKNELEKVKDKRYLATNSDIPW</sequence>
<dbReference type="EMBL" id="JALBCA010000071">
    <property type="protein sequence ID" value="KAI2384562.1"/>
    <property type="molecule type" value="Genomic_DNA"/>
</dbReference>
<accession>A0ACB8UT85</accession>
<gene>
    <name evidence="1" type="ORF">LOY88_004611</name>
</gene>
<evidence type="ECO:0000313" key="1">
    <source>
        <dbReference type="EMBL" id="KAI2384562.1"/>
    </source>
</evidence>
<name>A0ACB8UT85_9EURO</name>
<reference evidence="1" key="1">
    <citation type="journal article" date="2022" name="bioRxiv">
        <title>Population genetic analysis of Ophidiomyces ophidiicola, the causative agent of snake fungal disease, indicates recent introductions to the USA.</title>
        <authorList>
            <person name="Ladner J.T."/>
            <person name="Palmer J.M."/>
            <person name="Ettinger C.L."/>
            <person name="Stajich J.E."/>
            <person name="Farrell T.M."/>
            <person name="Glorioso B.M."/>
            <person name="Lawson B."/>
            <person name="Price S.J."/>
            <person name="Stengle A.G."/>
            <person name="Grear D.A."/>
            <person name="Lorch J.M."/>
        </authorList>
    </citation>
    <scope>NUCLEOTIDE SEQUENCE</scope>
    <source>
        <strain evidence="1">NWHC 24266-5</strain>
    </source>
</reference>
<organism evidence="1">
    <name type="scientific">Ophidiomyces ophidiicola</name>
    <dbReference type="NCBI Taxonomy" id="1387563"/>
    <lineage>
        <taxon>Eukaryota</taxon>
        <taxon>Fungi</taxon>
        <taxon>Dikarya</taxon>
        <taxon>Ascomycota</taxon>
        <taxon>Pezizomycotina</taxon>
        <taxon>Eurotiomycetes</taxon>
        <taxon>Eurotiomycetidae</taxon>
        <taxon>Onygenales</taxon>
        <taxon>Onygenaceae</taxon>
        <taxon>Ophidiomyces</taxon>
    </lineage>
</organism>
<protein>
    <submittedName>
        <fullName evidence="1">Uncharacterized protein</fullName>
    </submittedName>
</protein>